<feature type="region of interest" description="Disordered" evidence="6">
    <location>
        <begin position="2903"/>
        <end position="2922"/>
    </location>
</feature>
<feature type="compositionally biased region" description="Low complexity" evidence="6">
    <location>
        <begin position="2683"/>
        <end position="2694"/>
    </location>
</feature>
<dbReference type="Pfam" id="PF05860">
    <property type="entry name" value="TPS"/>
    <property type="match status" value="1"/>
</dbReference>
<dbReference type="SMART" id="SM00912">
    <property type="entry name" value="Haemagg_act"/>
    <property type="match status" value="1"/>
</dbReference>
<feature type="compositionally biased region" description="Basic and acidic residues" evidence="6">
    <location>
        <begin position="2405"/>
        <end position="2438"/>
    </location>
</feature>
<dbReference type="InterPro" id="IPR008619">
    <property type="entry name" value="Filamentous_hemagglutn_rpt"/>
</dbReference>
<gene>
    <name evidence="8" type="ORF">DKC05_27245</name>
</gene>
<dbReference type="Pfam" id="PF21483">
    <property type="entry name" value="CdiA_helical"/>
    <property type="match status" value="1"/>
</dbReference>
<dbReference type="NCBIfam" id="TIGR01901">
    <property type="entry name" value="adhes_NPXG"/>
    <property type="match status" value="1"/>
</dbReference>
<dbReference type="InterPro" id="IPR025157">
    <property type="entry name" value="Hemagglutinin_rpt"/>
</dbReference>
<dbReference type="Pfam" id="PF05594">
    <property type="entry name" value="Fil_haemagg"/>
    <property type="match status" value="12"/>
</dbReference>
<feature type="compositionally biased region" description="Polar residues" evidence="6">
    <location>
        <begin position="1953"/>
        <end position="1966"/>
    </location>
</feature>
<dbReference type="InterPro" id="IPR011050">
    <property type="entry name" value="Pectin_lyase_fold/virulence"/>
</dbReference>
<dbReference type="Gene3D" id="2.160.20.10">
    <property type="entry name" value="Single-stranded right-handed beta-helix, Pectin lyase-like"/>
    <property type="match status" value="1"/>
</dbReference>
<evidence type="ECO:0000313" key="8">
    <source>
        <dbReference type="EMBL" id="AWL71080.1"/>
    </source>
</evidence>
<comment type="similarity">
    <text evidence="5">In the N-terminal section; belongs to the CdiA toxin family.</text>
</comment>
<protein>
    <submittedName>
        <fullName evidence="8">Filamentous hemagglutinin</fullName>
    </submittedName>
</protein>
<keyword evidence="2" id="KW-0800">Toxin</keyword>
<feature type="compositionally biased region" description="Polar residues" evidence="6">
    <location>
        <begin position="2851"/>
        <end position="2878"/>
    </location>
</feature>
<dbReference type="SUPFAM" id="SSF51126">
    <property type="entry name" value="Pectin lyase-like"/>
    <property type="match status" value="1"/>
</dbReference>
<dbReference type="Proteomes" id="UP000245399">
    <property type="component" value="Chromosome"/>
</dbReference>
<feature type="region of interest" description="Disordered" evidence="6">
    <location>
        <begin position="2947"/>
        <end position="2972"/>
    </location>
</feature>
<evidence type="ECO:0000313" key="9">
    <source>
        <dbReference type="Proteomes" id="UP000245399"/>
    </source>
</evidence>
<organism evidence="8 9">
    <name type="scientific">Serratia marcescens</name>
    <dbReference type="NCBI Taxonomy" id="615"/>
    <lineage>
        <taxon>Bacteria</taxon>
        <taxon>Pseudomonadati</taxon>
        <taxon>Pseudomonadota</taxon>
        <taxon>Gammaproteobacteria</taxon>
        <taxon>Enterobacterales</taxon>
        <taxon>Yersiniaceae</taxon>
        <taxon>Serratia</taxon>
    </lineage>
</organism>
<dbReference type="RefSeq" id="WP_154235542.1">
    <property type="nucleotide sequence ID" value="NZ_CP011642.1"/>
</dbReference>
<feature type="compositionally biased region" description="Polar residues" evidence="6">
    <location>
        <begin position="2833"/>
        <end position="2843"/>
    </location>
</feature>
<feature type="region of interest" description="Disordered" evidence="6">
    <location>
        <begin position="1944"/>
        <end position="1970"/>
    </location>
</feature>
<feature type="compositionally biased region" description="Basic and acidic residues" evidence="6">
    <location>
        <begin position="2673"/>
        <end position="2682"/>
    </location>
</feature>
<feature type="region of interest" description="Disordered" evidence="6">
    <location>
        <begin position="2484"/>
        <end position="2509"/>
    </location>
</feature>
<feature type="region of interest" description="Disordered" evidence="6">
    <location>
        <begin position="2833"/>
        <end position="2878"/>
    </location>
</feature>
<proteinExistence type="inferred from homology"/>
<dbReference type="Pfam" id="PF13018">
    <property type="entry name" value="ESPR"/>
    <property type="match status" value="1"/>
</dbReference>
<dbReference type="Pfam" id="PF04829">
    <property type="entry name" value="PT-VENN"/>
    <property type="match status" value="1"/>
</dbReference>
<comment type="subcellular location">
    <subcellularLocation>
        <location evidence="1">Target cell</location>
        <location evidence="1">Target cell cytoplasm</location>
    </subcellularLocation>
</comment>
<keyword evidence="4" id="KW-0843">Virulence</keyword>
<evidence type="ECO:0000256" key="1">
    <source>
        <dbReference type="ARBA" id="ARBA00004219"/>
    </source>
</evidence>
<evidence type="ECO:0000256" key="4">
    <source>
        <dbReference type="ARBA" id="ARBA00023026"/>
    </source>
</evidence>
<evidence type="ECO:0000256" key="5">
    <source>
        <dbReference type="ARBA" id="ARBA00024043"/>
    </source>
</evidence>
<name>A0AB33G0X6_SERMA</name>
<feature type="compositionally biased region" description="Basic and acidic residues" evidence="6">
    <location>
        <begin position="2564"/>
        <end position="2576"/>
    </location>
</feature>
<feature type="region of interest" description="Disordered" evidence="6">
    <location>
        <begin position="2669"/>
        <end position="2694"/>
    </location>
</feature>
<feature type="region of interest" description="Disordered" evidence="6">
    <location>
        <begin position="2319"/>
        <end position="2362"/>
    </location>
</feature>
<dbReference type="GO" id="GO:0003824">
    <property type="term" value="F:catalytic activity"/>
    <property type="evidence" value="ECO:0007669"/>
    <property type="project" value="UniProtKB-ARBA"/>
</dbReference>
<evidence type="ECO:0000259" key="7">
    <source>
        <dbReference type="SMART" id="SM00912"/>
    </source>
</evidence>
<dbReference type="Gene3D" id="6.10.140.1810">
    <property type="match status" value="1"/>
</dbReference>
<evidence type="ECO:0000256" key="3">
    <source>
        <dbReference type="ARBA" id="ARBA00022913"/>
    </source>
</evidence>
<feature type="region of interest" description="Disordered" evidence="6">
    <location>
        <begin position="2564"/>
        <end position="2605"/>
    </location>
</feature>
<evidence type="ECO:0000256" key="2">
    <source>
        <dbReference type="ARBA" id="ARBA00022656"/>
    </source>
</evidence>
<dbReference type="Pfam" id="PF13332">
    <property type="entry name" value="Fil_haemagg_2"/>
    <property type="match status" value="5"/>
</dbReference>
<keyword evidence="3" id="KW-1266">Target cell cytoplasm</keyword>
<accession>A0AB33G0X6</accession>
<feature type="compositionally biased region" description="Polar residues" evidence="6">
    <location>
        <begin position="2337"/>
        <end position="2357"/>
    </location>
</feature>
<feature type="region of interest" description="Disordered" evidence="6">
    <location>
        <begin position="2401"/>
        <end position="2451"/>
    </location>
</feature>
<feature type="compositionally biased region" description="Polar residues" evidence="6">
    <location>
        <begin position="2952"/>
        <end position="2972"/>
    </location>
</feature>
<dbReference type="InterPro" id="IPR010069">
    <property type="entry name" value="CdiA_FHA1_rpt"/>
</dbReference>
<dbReference type="InterPro" id="IPR012334">
    <property type="entry name" value="Pectin_lyas_fold"/>
</dbReference>
<dbReference type="NCBIfam" id="TIGR01731">
    <property type="entry name" value="fil_hemag_20aa"/>
    <property type="match status" value="29"/>
</dbReference>
<dbReference type="GO" id="GO:0090729">
    <property type="term" value="F:toxin activity"/>
    <property type="evidence" value="ECO:0007669"/>
    <property type="project" value="UniProtKB-KW"/>
</dbReference>
<evidence type="ECO:0000256" key="6">
    <source>
        <dbReference type="SAM" id="MobiDB-lite"/>
    </source>
</evidence>
<feature type="region of interest" description="Disordered" evidence="6">
    <location>
        <begin position="3153"/>
        <end position="3177"/>
    </location>
</feature>
<dbReference type="EMBL" id="CP029449">
    <property type="protein sequence ID" value="AWL71080.1"/>
    <property type="molecule type" value="Genomic_DNA"/>
</dbReference>
<feature type="compositionally biased region" description="Polar residues" evidence="6">
    <location>
        <begin position="2903"/>
        <end position="2912"/>
    </location>
</feature>
<sequence>MNKHCYRLIFSRTHGELRVVSELARSCSSEPGQRVGSGITGGGRLWVTVRRAVWLLGLALFAGPAMADGIVADGAANPALRPEVINTQNGLPQVNITAPNQAGISHNQYQQFDVDAKGAILNNSAVMTSTQMAGMIQGNPNLNPNAAPARVILNEVNSNNPSQLRGFMEVAGGKAQVIVANPAGIVCNGCGTINAGRMTLTTGKPHMNPDGSVAGYQVERGVVRIEGGGLNGDARHDTEYVDILARAVEVNAGVWAKEGLTVVAGRNRVSADGKTAASLAGDGSARPELAIDMGQMGGMYSGSIRMIGTEAGVGVRNRNGQVQAGKTLTVSSEGKLLWQAEAPDAATRAGGDIQLAAKGDIETRGKVYSGGQLAVQGREGMLTQSGTLAAAGNVQLNAARGIQSSGHLLAGSDAESTLVHDANLQLDSQGDIRASGSLLAKKNVNATGHRVDISGAQVGAGRTALTARDGGVALRQSTVDSGELVVRTEGNVDAQQARVKAGRWAVDADSLFNQQATWSQAGDGENRFTLAGELDNSDGTIETQSLLLSAGQLVNQRGRLVALGDTAQHWRVGDLIDNGGGTMGGNGALRLDAGRLDNQSGTVKTQAGLELHADGAVNNAGGNLLAGQGLSIEAGGDLNNQSGTLNGDDVRLAVQGLDNAQGQIIGQGNLDLTASRLDNQRGLMGAGKALDIHTGDWNNRGGIAQGETAVTATAGNLNNDGGKLLSGLASTLTTSGNASNRGGEISAAVLAVKSDRLDNTQGKVIGQEQLDLHARHGLDNTQGLLGAGQALTVRTDGELNNRRGTISGSGQTHIAAGSVRNEAGKLLGGQRLTLTAAGALGNREGKISAESLTLTAQQVDNAQGKMVARQDANLTAQQGLNNTAGWLEAGNVLTVKSTGGWDNRGGIAQGGRQVTATAQRLDNTGGRLQSGGDLGLDAAGNILNRTGKLTAQQALDIQVGDAGVFDNDGGSLQSGGDLSLQGGRLTNRAAGVVFGGQALSLTLAGGWDNRNGILTGNGRTQVRAASLLNAQGTINSLGSLDMQFSDRLDNGQGRIFSALSQTLRGQTISNAQGWMGSQGSWRAISDGFDNTEGSVQSQQEAQLAADWLDNAKGVMQSAQNLALRIKQDIDNRSGKVSAQEQLSVQGAADGEHAGTINNAGGEWLAGEGLTIAARALDNTQGGLLYSHKQQRLMLSDALNNRDGKVQSGEALQLDAQALNNAGGTIDGQQQVTLRILGLLENTGGAVRSNGDQQVSAAGINNTRGVFSSRGGITVTSKQLDNTGGTLISQGSGIYRLDRLNNQHGKVHSGDALTLEGAQVNNQGGQLVSAQSLTLKAGTLDNSGQGTLSSQAAITLLADRVNNRDGGLILGTTRTDITARDIDNTAGRLQSSGQMTLSGVTQLDNRQGRLLANGNLNINTDRLRTDSPLALLNQGGRVESAGQLTLQARTLDNQNGTLLGLQALTLSAQQDYTHQAGETISSNGTVTFSLSGAFTNLADWLLPGNLALNAASITNPAILVGKTLQLTTGALQNTGRIEADSMTLNVDTLDNAAALMGDDITVRGRVIDNHGAPAVMAATHSLTVQAGERLANREGALIYSADRLHLHSDDLIENRASFIEADGDATVEARRLNNLREGLVIERDAEKSDYKWHRYNYYWRSYGSKVNPDKSTLAPTTQQLTFQDDAAAQTNRYGTLLAIDAAGKCAQVRVKDNKGQMTDLWVNYLALKPNADGSYAMTFYETRGGNQLATIPTPYQNGFHWEHDWTQVMTWDPEKHVDIDSAPFITDYNNFRERTESGTLTRDRLVSEGIGARILAGGNMVLRITGALLNDASVITANGNLTQDGGGSVDNRGYSVNERRQAAIVDHYDKDTHHWYPTFNRDETTALATVDGIISGNGTVTINGARITNTTVNQAQISQLDAALKAVDAERAELERNPLAFTVEGAARPDGDTTLAQGEQMTQPGATPSSPLGRPLLPSELALTQLQHLGNVATTIPNNGLFSQHTAIGSPFLVVTDERFTRRDNFISSDYMLERVGYDPAQAHKRLGDGFYEQRLVREQVLALTGKPSVKGWDAIEQYQQLMNNGSKVAQDFHLVPGVALTPEQIAALQQDIVWLVSETVQTEGGPQTVWVPKVYLAQTTLRLTGDGAVIGGGDLQLSANSITNAGNLFADKALTVDAGQFLHQGGDIKAGSIDVQADSLTLSTNLQDALRQATMSAGDIRLRGTDITLTGAKLDATDTLNLSARNDLTITAAQSRHTADLEIISGSMGNRTRGGTEAAGSRMAHVSGEWQQAQGSELNAGGNLNLSAGRDVTFTGSQASAAGSTRVQAGGDINIGAESTTNTTHLDANSRTSSVSNDRQEERLTLSTLGGDQGVTLVAGNRLLAEGAQIDSKEGRIGVSAQDVTIKDARTRTQDQDSENKREGRTSSHREEQTEREISTGSTFSARDGVTVIGREGDVTVTGSTLSSDQGAIALQAKKDVVLNHTTDSEHRVSSEESRGRKTKGERAEEVLRENVVGSTLSGRDGVTVVAQDGSITATASALHSEQGAVALQAKQDVTLNTATERESTFSEERSQKKGFLKKSSSHSIANDATTREKGSLLSGDSISVNAGNDLTVSGSAIAADRDVNLQAGNNVDIGAATETDTHYRLEEKKKSGLLGSGGIGFTIGKQSSKHEIDEKGRTQSQSVSTVGSSQGSVNITAGNQLHIGGADLVAGKDLALTGDSVTIDPGYDQRTRKETFEQKQSGLSVALSGAVGGALNTAVSSAQQARKEGDGRLNALQNTKAALSGVQAAQAWERDNALTASAEAKNAAAGLQPGDEGAAQGATNTVGISASYGSQSSKSETRTDSRQSQGSTLTAGQNLSITATGKNHNAQSGDITITGSQLKAGKDLSLDAARDNTLQSVQNSESTVGKNSSKGGNVGVGIGAGSGGYGISVSAGVNAGKGHENGNGLTHTETTLDAGSNLKVTSGRDTTLTGAQASGEKVTVDVGRDLTLQSQQDSDRYDAKQQNVSAGGSFTFGSMTGSANVSASKDKLHSNFDSVKEQTGLFAGKGGYDVKVKEHTQLDGAVIASTADKEKNRLDTGTLGWTDIHNQADYSATHSGGSFSTGGPVGKDLLTNMAGGMLSGANNNGHAEGTTKAGVSEGTLIVRDKDKQQQDVAQLNRDTEHANDGSISPIFNKEKEQNRLKQAQLIGEIGGQAMDVIRTQGDIAGLKAQKDPAALAQAREQLEKSGKPTNDAAVMKQAYDNAMRQYGTGSDLQKAAQAVTGALTALAGNNLAGALASGASPYLATEIKKLTTNPLTGEVDVAANTMAHAILGAVTAQLNNQSAAAGGLGAGGGELAARYIAGQLFPGKTAEQLSESEKQKVSALSQLAAGLAGGLATGDTAGTVTGGQAGKNAVENNYLNQSQSIAFDKELSDCRKSGGDCQAVIDKWKQISDKQSAETDQKLKDNPLEAVVIDKELAQGGIEMTERPGWLGRIPGVDVMTSEEAKAYVQQWNSQDLANIDVNSPGWMSFASYASNPENQAALTSLGVLGKDLIAIAKNSLTTKSLFKEMTIQGIKFTPENVVGAAKDNSGKIIFLEKGNSKSGLQHIVEEHGDQFAQIGVSEARIPDVVMKAVTDGKIVGYQGAGAGRPIYETMIDGKKYNIAVTVGSNGYVVGANLRGSVK</sequence>
<dbReference type="InterPro" id="IPR048745">
    <property type="entry name" value="CdiA_helical"/>
</dbReference>
<dbReference type="InterPro" id="IPR008638">
    <property type="entry name" value="FhaB/CdiA-like_TPS"/>
</dbReference>
<reference evidence="8 9" key="1">
    <citation type="submission" date="2018-05" db="EMBL/GenBank/DDBJ databases">
        <title>Klebsiella quasipneumonaiae provides a window into carbapenemase gene transfer, plasmid rearrangements and nosocomial acquisition from the hospital environment.</title>
        <authorList>
            <person name="Mathers A.J."/>
            <person name="Vegesana K."/>
            <person name="Stoesser N."/>
            <person name="Crook D."/>
            <person name="Vaughan A."/>
            <person name="Barry K."/>
            <person name="Parikh H."/>
            <person name="Sebra R."/>
            <person name="Kotay S."/>
            <person name="Walker A.S."/>
            <person name="Sheppard A.E."/>
        </authorList>
    </citation>
    <scope>NUCLEOTIDE SEQUENCE [LARGE SCALE GENOMIC DNA]</scope>
    <source>
        <strain evidence="8 9">CAV1761</strain>
    </source>
</reference>
<feature type="domain" description="Filamentous haemagglutinin FhaB/tRNA nuclease CdiA-like TPS" evidence="7">
    <location>
        <begin position="88"/>
        <end position="210"/>
    </location>
</feature>
<dbReference type="InterPro" id="IPR024973">
    <property type="entry name" value="ESPR"/>
</dbReference>
<dbReference type="InterPro" id="IPR006914">
    <property type="entry name" value="VENN_dom"/>
</dbReference>